<evidence type="ECO:0000313" key="1">
    <source>
        <dbReference type="EMBL" id="ENX02324.1"/>
    </source>
</evidence>
<evidence type="ECO:0000313" key="2">
    <source>
        <dbReference type="Proteomes" id="UP000013248"/>
    </source>
</evidence>
<dbReference type="EMBL" id="APRP01000015">
    <property type="protein sequence ID" value="ENX02324.1"/>
    <property type="molecule type" value="Genomic_DNA"/>
</dbReference>
<dbReference type="STRING" id="1217705.F900_01388"/>
<gene>
    <name evidence="1" type="ORF">F900_01388</name>
</gene>
<proteinExistence type="predicted"/>
<name>N9M1D3_9GAMM</name>
<sequence>MIVMAKVSKCLVKPYLRENDHPFVTLTTFINYVSNNKNWSKEKIRSIVKEAKSKDRHHLYVTLKSYMDED</sequence>
<dbReference type="HOGENOM" id="CLU_196492_0_0_6"/>
<protein>
    <submittedName>
        <fullName evidence="1">Uncharacterized protein</fullName>
    </submittedName>
</protein>
<reference evidence="1 2" key="1">
    <citation type="submission" date="2013-02" db="EMBL/GenBank/DDBJ databases">
        <title>The Genome Sequence of Acinetobacter sp. ANC 3862.</title>
        <authorList>
            <consortium name="The Broad Institute Genome Sequencing Platform"/>
            <consortium name="The Broad Institute Genome Sequencing Center for Infectious Disease"/>
            <person name="Cerqueira G."/>
            <person name="Feldgarden M."/>
            <person name="Courvalin P."/>
            <person name="Perichon B."/>
            <person name="Grillot-Courvalin C."/>
            <person name="Clermont D."/>
            <person name="Rocha E."/>
            <person name="Yoon E.-J."/>
            <person name="Nemec A."/>
            <person name="Walker B."/>
            <person name="Young S.K."/>
            <person name="Zeng Q."/>
            <person name="Gargeya S."/>
            <person name="Fitzgerald M."/>
            <person name="Haas B."/>
            <person name="Abouelleil A."/>
            <person name="Alvarado L."/>
            <person name="Arachchi H.M."/>
            <person name="Berlin A.M."/>
            <person name="Chapman S.B."/>
            <person name="Dewar J."/>
            <person name="Goldberg J."/>
            <person name="Griggs A."/>
            <person name="Gujja S."/>
            <person name="Hansen M."/>
            <person name="Howarth C."/>
            <person name="Imamovic A."/>
            <person name="Larimer J."/>
            <person name="McCowan C."/>
            <person name="Murphy C."/>
            <person name="Neiman D."/>
            <person name="Pearson M."/>
            <person name="Priest M."/>
            <person name="Roberts A."/>
            <person name="Saif S."/>
            <person name="Shea T."/>
            <person name="Sisk P."/>
            <person name="Sykes S."/>
            <person name="Wortman J."/>
            <person name="Nusbaum C."/>
            <person name="Birren B."/>
        </authorList>
    </citation>
    <scope>NUCLEOTIDE SEQUENCE [LARGE SCALE GENOMIC DNA]</scope>
    <source>
        <strain evidence="1 2">ANC 3862</strain>
    </source>
</reference>
<comment type="caution">
    <text evidence="1">The sequence shown here is derived from an EMBL/GenBank/DDBJ whole genome shotgun (WGS) entry which is preliminary data.</text>
</comment>
<accession>N9M1D3</accession>
<organism evidence="1 2">
    <name type="scientific">Acinetobacter modestus</name>
    <dbReference type="NCBI Taxonomy" id="1776740"/>
    <lineage>
        <taxon>Bacteria</taxon>
        <taxon>Pseudomonadati</taxon>
        <taxon>Pseudomonadota</taxon>
        <taxon>Gammaproteobacteria</taxon>
        <taxon>Moraxellales</taxon>
        <taxon>Moraxellaceae</taxon>
        <taxon>Acinetobacter</taxon>
    </lineage>
</organism>
<dbReference type="AlphaFoldDB" id="N9M1D3"/>
<dbReference type="Proteomes" id="UP000013248">
    <property type="component" value="Unassembled WGS sequence"/>
</dbReference>